<dbReference type="Proteomes" id="UP001156882">
    <property type="component" value="Unassembled WGS sequence"/>
</dbReference>
<evidence type="ECO:0008006" key="5">
    <source>
        <dbReference type="Google" id="ProtNLM"/>
    </source>
</evidence>
<feature type="coiled-coil region" evidence="1">
    <location>
        <begin position="752"/>
        <end position="807"/>
    </location>
</feature>
<dbReference type="EMBL" id="BSPC01000059">
    <property type="protein sequence ID" value="GLS22328.1"/>
    <property type="molecule type" value="Genomic_DNA"/>
</dbReference>
<name>A0ABQ6CRC5_9HYPH</name>
<accession>A0ABQ6CRC5</accession>
<dbReference type="RefSeq" id="WP_284315297.1">
    <property type="nucleotide sequence ID" value="NZ_BSPC01000059.1"/>
</dbReference>
<feature type="coiled-coil region" evidence="1">
    <location>
        <begin position="657"/>
        <end position="724"/>
    </location>
</feature>
<evidence type="ECO:0000313" key="4">
    <source>
        <dbReference type="Proteomes" id="UP001156882"/>
    </source>
</evidence>
<comment type="caution">
    <text evidence="3">The sequence shown here is derived from an EMBL/GenBank/DDBJ whole genome shotgun (WGS) entry which is preliminary data.</text>
</comment>
<feature type="region of interest" description="Disordered" evidence="2">
    <location>
        <begin position="1021"/>
        <end position="1040"/>
    </location>
</feature>
<feature type="region of interest" description="Disordered" evidence="2">
    <location>
        <begin position="44"/>
        <end position="152"/>
    </location>
</feature>
<gene>
    <name evidence="3" type="ORF">GCM10007874_53460</name>
</gene>
<evidence type="ECO:0000313" key="3">
    <source>
        <dbReference type="EMBL" id="GLS22328.1"/>
    </source>
</evidence>
<feature type="compositionally biased region" description="Basic and acidic residues" evidence="2">
    <location>
        <begin position="54"/>
        <end position="63"/>
    </location>
</feature>
<protein>
    <recommendedName>
        <fullName evidence="5">AAA domain-containing protein</fullName>
    </recommendedName>
</protein>
<reference evidence="4" key="1">
    <citation type="journal article" date="2019" name="Int. J. Syst. Evol. Microbiol.">
        <title>The Global Catalogue of Microorganisms (GCM) 10K type strain sequencing project: providing services to taxonomists for standard genome sequencing and annotation.</title>
        <authorList>
            <consortium name="The Broad Institute Genomics Platform"/>
            <consortium name="The Broad Institute Genome Sequencing Center for Infectious Disease"/>
            <person name="Wu L."/>
            <person name="Ma J."/>
        </authorList>
    </citation>
    <scope>NUCLEOTIDE SEQUENCE [LARGE SCALE GENOMIC DNA]</scope>
    <source>
        <strain evidence="4">NBRC 101365</strain>
    </source>
</reference>
<keyword evidence="4" id="KW-1185">Reference proteome</keyword>
<evidence type="ECO:0000256" key="2">
    <source>
        <dbReference type="SAM" id="MobiDB-lite"/>
    </source>
</evidence>
<proteinExistence type="predicted"/>
<evidence type="ECO:0000256" key="1">
    <source>
        <dbReference type="SAM" id="Coils"/>
    </source>
</evidence>
<sequence>MSKPNVRPLIAFSILQLEEAFEAAVLARDDKKIREVAKELECRSVPKAKKLLRRVSDHIEATRKSRQAARKPSPAEPGDGSAMEAAAPKPPKAAPRKKAKAETVPPASAPPAPAPAEQDAAPPEPSRELSSSQTSRPPIRQEPASDNLQTHALDPAKARRVLDAWMLAEILAPYGRYGRPSDLIEDSEAGIADFAVTSDLPWLSGGEGHTQGGLFYRVVVGAIRLDEAAARLFELYGDTKIDGAAPSGFAPIAILTLERDGRPIASEALAISSFAWALPSALKRDFVALAGWTQVRPILTLEAERLLRPAGEVAEPPILTAALLQGLFQHLVEKLELPAELAVAPHFAIRIERNWRGEMLPDSPAVESPYLANLGTAQQQLSRTRSHENLARYLGLKVPSRRIDLRGNDIALADAIAPAKIPPGKWPAGAEQPLVLLQQAAVNLALDGGEASRLLPINGPSGTGKGALLRDLIAALVIKRADAMSEITNPREAFTHIGKVRATDGFTDRYVVSEALKGHEIVIVSSNDALETIVTELMDRRTIDAARTDLRYFGTVADRLFQADAAGPRSWGLLAAALGRVSDLAKLRRAIWDDQEHGLRPYLIEAVGASQSIEAGVVAAKGGQRRKPAVVEVEMPPEKAEALLRWQEAQRVFRSKAKEARAQLDVLERGRQALGERVDPETEEALRVQLTSAGAAVEEARALLANLSAQTEAARGALAEAEQALQDHAASKPSFLRRLVGARQPLAWSQAREQLQRECDDLSEKLAGLEGQLKAAGSRHDEATALLANLRQIAGQLEARKQSVAEAIDATIALSGLGFVDAAFFDRPDMEVQRDTPWLSAEINRLREDLFAAAMGLHRAFVDAAAKPVSSNLDLLFRCFSGNAEWTEKMRPLMPDLWATFCCVIPVIATTFEAVEHWFEALEPEALGWFLIDGAGEIPPQHAVGGLLRAKHAVVIGDPMQLAPVPCLSPGLVEAIAGHLDVDAERFMAPSASVQTLAGGASVFGNTVALGGAWKRQAAKSSAVPASGPSMKAGGPQGLPKAFLRKVDRFSD</sequence>
<dbReference type="Gene3D" id="3.40.50.300">
    <property type="entry name" value="P-loop containing nucleotide triphosphate hydrolases"/>
    <property type="match status" value="1"/>
</dbReference>
<keyword evidence="1" id="KW-0175">Coiled coil</keyword>
<organism evidence="3 4">
    <name type="scientific">Labrys miyagiensis</name>
    <dbReference type="NCBI Taxonomy" id="346912"/>
    <lineage>
        <taxon>Bacteria</taxon>
        <taxon>Pseudomonadati</taxon>
        <taxon>Pseudomonadota</taxon>
        <taxon>Alphaproteobacteria</taxon>
        <taxon>Hyphomicrobiales</taxon>
        <taxon>Xanthobacteraceae</taxon>
        <taxon>Labrys</taxon>
    </lineage>
</organism>
<dbReference type="InterPro" id="IPR027417">
    <property type="entry name" value="P-loop_NTPase"/>
</dbReference>